<feature type="non-terminal residue" evidence="2">
    <location>
        <position position="540"/>
    </location>
</feature>
<feature type="compositionally biased region" description="Polar residues" evidence="1">
    <location>
        <begin position="446"/>
        <end position="455"/>
    </location>
</feature>
<dbReference type="EMBL" id="JTDY01009185">
    <property type="protein sequence ID" value="KOB64010.1"/>
    <property type="molecule type" value="Genomic_DNA"/>
</dbReference>
<feature type="compositionally biased region" description="Acidic residues" evidence="1">
    <location>
        <begin position="311"/>
        <end position="320"/>
    </location>
</feature>
<feature type="compositionally biased region" description="Basic residues" evidence="1">
    <location>
        <begin position="246"/>
        <end position="258"/>
    </location>
</feature>
<accession>A0A0L7KLH8</accession>
<feature type="region of interest" description="Disordered" evidence="1">
    <location>
        <begin position="229"/>
        <end position="473"/>
    </location>
</feature>
<comment type="caution">
    <text evidence="2">The sequence shown here is derived from an EMBL/GenBank/DDBJ whole genome shotgun (WGS) entry which is preliminary data.</text>
</comment>
<evidence type="ECO:0000313" key="2">
    <source>
        <dbReference type="EMBL" id="KOB64010.1"/>
    </source>
</evidence>
<feature type="compositionally biased region" description="Acidic residues" evidence="1">
    <location>
        <begin position="388"/>
        <end position="398"/>
    </location>
</feature>
<dbReference type="AlphaFoldDB" id="A0A0L7KLH8"/>
<feature type="compositionally biased region" description="Basic and acidic residues" evidence="1">
    <location>
        <begin position="430"/>
        <end position="440"/>
    </location>
</feature>
<proteinExistence type="predicted"/>
<feature type="non-terminal residue" evidence="2">
    <location>
        <position position="1"/>
    </location>
</feature>
<evidence type="ECO:0000313" key="3">
    <source>
        <dbReference type="Proteomes" id="UP000037510"/>
    </source>
</evidence>
<organism evidence="2 3">
    <name type="scientific">Operophtera brumata</name>
    <name type="common">Winter moth</name>
    <name type="synonym">Phalaena brumata</name>
    <dbReference type="NCBI Taxonomy" id="104452"/>
    <lineage>
        <taxon>Eukaryota</taxon>
        <taxon>Metazoa</taxon>
        <taxon>Ecdysozoa</taxon>
        <taxon>Arthropoda</taxon>
        <taxon>Hexapoda</taxon>
        <taxon>Insecta</taxon>
        <taxon>Pterygota</taxon>
        <taxon>Neoptera</taxon>
        <taxon>Endopterygota</taxon>
        <taxon>Lepidoptera</taxon>
        <taxon>Glossata</taxon>
        <taxon>Ditrysia</taxon>
        <taxon>Geometroidea</taxon>
        <taxon>Geometridae</taxon>
        <taxon>Larentiinae</taxon>
        <taxon>Operophtera</taxon>
    </lineage>
</organism>
<gene>
    <name evidence="2" type="ORF">OBRU01_24531</name>
</gene>
<feature type="compositionally biased region" description="Basic residues" evidence="1">
    <location>
        <begin position="325"/>
        <end position="350"/>
    </location>
</feature>
<name>A0A0L7KLH8_OPEBR</name>
<reference evidence="2 3" key="1">
    <citation type="journal article" date="2015" name="Genome Biol. Evol.">
        <title>The genome of winter moth (Operophtera brumata) provides a genomic perspective on sexual dimorphism and phenology.</title>
        <authorList>
            <person name="Derks M.F."/>
            <person name="Smit S."/>
            <person name="Salis L."/>
            <person name="Schijlen E."/>
            <person name="Bossers A."/>
            <person name="Mateman C."/>
            <person name="Pijl A.S."/>
            <person name="de Ridder D."/>
            <person name="Groenen M.A."/>
            <person name="Visser M.E."/>
            <person name="Megens H.J."/>
        </authorList>
    </citation>
    <scope>NUCLEOTIDE SEQUENCE [LARGE SCALE GENOMIC DNA]</scope>
    <source>
        <strain evidence="2">WM2013NL</strain>
        <tissue evidence="2">Head and thorax</tissue>
    </source>
</reference>
<sequence length="540" mass="60395">MRRNIPQMKGFWRRIKKAAKKSVSDHRRAVGGPRPPSPTEVVQTVMEMCPTDFIEEKNEFDSDSIFERDNIRNFGPGSSALEQHQEYAGSPGTVSPPCENLVLSTPELGSPSVLELHENSPQHVPDTAENINIIKSNESAMNTKFRASSEPLDSNRFQVATSSLPALVTSKRPSSASPHGYLLNEPCNMSHESPIQNKQAIDLQGSSLAPIDQVHAIFNRCTNSSPIRSSSNLITPEMVRPFPKAPPRKMARRGRQPGKTKILTMTPEKENNNSECLTETLNDSEQPKATQSNMKDDGIQKRKVKKRVLEDTDSGSENENDANKTNKKVPRGRKIIKAKQNPKIKHNKNKKVPEKTKEKKTLKTKQGSKQPAQRNITGKAKRTKNMNDDSETECEDENVLYADSSSDGDFAKNPDVNEQNPKIKHNKNKKVPEKTKEKKTLKTKQGSKQPAQRNITGKAKRTKNMNDDSETECEDENVLYADSSSDASKALSHASPSLRCPWWLGQGSGPQSHAQLRKFHHNSLTNWDVRYAKQLDPAKQ</sequence>
<dbReference type="Proteomes" id="UP000037510">
    <property type="component" value="Unassembled WGS sequence"/>
</dbReference>
<feature type="compositionally biased region" description="Polar residues" evidence="1">
    <location>
        <begin position="273"/>
        <end position="293"/>
    </location>
</feature>
<evidence type="ECO:0000256" key="1">
    <source>
        <dbReference type="SAM" id="MobiDB-lite"/>
    </source>
</evidence>
<keyword evidence="3" id="KW-1185">Reference proteome</keyword>
<protein>
    <submittedName>
        <fullName evidence="2">Uncharacterized protein</fullName>
    </submittedName>
</protein>
<feature type="compositionally biased region" description="Basic and acidic residues" evidence="1">
    <location>
        <begin position="351"/>
        <end position="361"/>
    </location>
</feature>